<comment type="similarity">
    <text evidence="3">Belongs to the UreF family.</text>
</comment>
<name>W9H4Y4_9PROT</name>
<dbReference type="InterPro" id="IPR038277">
    <property type="entry name" value="UreF_sf"/>
</dbReference>
<gene>
    <name evidence="3" type="primary">ureF</name>
    <name evidence="4" type="ORF">N825_10020</name>
</gene>
<dbReference type="STRING" id="1385369.N825_10020"/>
<dbReference type="HAMAP" id="MF_01385">
    <property type="entry name" value="UreF"/>
    <property type="match status" value="1"/>
</dbReference>
<protein>
    <recommendedName>
        <fullName evidence="3">Urease accessory protein UreF</fullName>
    </recommendedName>
</protein>
<evidence type="ECO:0000313" key="4">
    <source>
        <dbReference type="EMBL" id="EWY38823.1"/>
    </source>
</evidence>
<dbReference type="PANTHER" id="PTHR33620:SF1">
    <property type="entry name" value="UREASE ACCESSORY PROTEIN F"/>
    <property type="match status" value="1"/>
</dbReference>
<sequence>MTRLLTWLSPSYPVGGYTYSHGIEYAVETGRVRDLGSLVTWIDAALSRGAGWTDAVLFVAASRAVRAGDEAALEWAAERADVMRGSSELALESAAQGTAFLRTVRASWAPEGLERWNAVLDRTGRPPAHAVAVAIATTCAGMPSDLALCAFLHGFAANLVSAGVRLVPLGQTDGQRAVALLDTILHRVSTKAHEASLEDLGSAAPVIDWAAMSHETQYTRLFRS</sequence>
<proteinExistence type="inferred from homology"/>
<dbReference type="PIRSF" id="PIRSF009467">
    <property type="entry name" value="Ureas_acces_UreF"/>
    <property type="match status" value="1"/>
</dbReference>
<dbReference type="GO" id="GO:0005737">
    <property type="term" value="C:cytoplasm"/>
    <property type="evidence" value="ECO:0007669"/>
    <property type="project" value="UniProtKB-SubCell"/>
</dbReference>
<evidence type="ECO:0000256" key="2">
    <source>
        <dbReference type="ARBA" id="ARBA00023186"/>
    </source>
</evidence>
<keyword evidence="5" id="KW-1185">Reference proteome</keyword>
<evidence type="ECO:0000256" key="1">
    <source>
        <dbReference type="ARBA" id="ARBA00022988"/>
    </source>
</evidence>
<comment type="caution">
    <text evidence="4">The sequence shown here is derived from an EMBL/GenBank/DDBJ whole genome shotgun (WGS) entry which is preliminary data.</text>
</comment>
<evidence type="ECO:0000313" key="5">
    <source>
        <dbReference type="Proteomes" id="UP000019486"/>
    </source>
</evidence>
<dbReference type="AlphaFoldDB" id="W9H4Y4"/>
<reference evidence="4 5" key="1">
    <citation type="submission" date="2013-08" db="EMBL/GenBank/DDBJ databases">
        <title>The genome sequence of Skermanella stibiiresistens.</title>
        <authorList>
            <person name="Zhu W."/>
            <person name="Wang G."/>
        </authorList>
    </citation>
    <scope>NUCLEOTIDE SEQUENCE [LARGE SCALE GENOMIC DNA]</scope>
    <source>
        <strain evidence="4 5">SB22</strain>
    </source>
</reference>
<comment type="subcellular location">
    <subcellularLocation>
        <location evidence="3">Cytoplasm</location>
    </subcellularLocation>
</comment>
<dbReference type="InterPro" id="IPR002639">
    <property type="entry name" value="UreF"/>
</dbReference>
<dbReference type="PANTHER" id="PTHR33620">
    <property type="entry name" value="UREASE ACCESSORY PROTEIN F"/>
    <property type="match status" value="1"/>
</dbReference>
<dbReference type="Pfam" id="PF01730">
    <property type="entry name" value="UreF"/>
    <property type="match status" value="1"/>
</dbReference>
<dbReference type="EMBL" id="AVFL01000015">
    <property type="protein sequence ID" value="EWY38823.1"/>
    <property type="molecule type" value="Genomic_DNA"/>
</dbReference>
<evidence type="ECO:0000256" key="3">
    <source>
        <dbReference type="HAMAP-Rule" id="MF_01385"/>
    </source>
</evidence>
<dbReference type="Gene3D" id="1.10.4190.10">
    <property type="entry name" value="Urease accessory protein UreF"/>
    <property type="match status" value="1"/>
</dbReference>
<keyword evidence="1 3" id="KW-0996">Nickel insertion</keyword>
<comment type="function">
    <text evidence="3">Required for maturation of urease via the functional incorporation of the urease nickel metallocenter.</text>
</comment>
<organism evidence="4 5">
    <name type="scientific">Skermanella stibiiresistens SB22</name>
    <dbReference type="NCBI Taxonomy" id="1385369"/>
    <lineage>
        <taxon>Bacteria</taxon>
        <taxon>Pseudomonadati</taxon>
        <taxon>Pseudomonadota</taxon>
        <taxon>Alphaproteobacteria</taxon>
        <taxon>Rhodospirillales</taxon>
        <taxon>Azospirillaceae</taxon>
        <taxon>Skermanella</taxon>
    </lineage>
</organism>
<accession>W9H4Y4</accession>
<dbReference type="PATRIC" id="fig|1385369.3.peg.3991"/>
<dbReference type="GO" id="GO:0016151">
    <property type="term" value="F:nickel cation binding"/>
    <property type="evidence" value="ECO:0007669"/>
    <property type="project" value="UniProtKB-UniRule"/>
</dbReference>
<keyword evidence="2 3" id="KW-0143">Chaperone</keyword>
<dbReference type="Proteomes" id="UP000019486">
    <property type="component" value="Unassembled WGS sequence"/>
</dbReference>
<keyword evidence="3" id="KW-0963">Cytoplasm</keyword>
<comment type="subunit">
    <text evidence="3">UreD, UreF and UreG form a complex that acts as a GTP-hydrolysis-dependent molecular chaperone, activating the urease apoprotein by helping to assemble the nickel containing metallocenter of UreC. The UreE protein probably delivers the nickel.</text>
</comment>